<feature type="compositionally biased region" description="Pro residues" evidence="11">
    <location>
        <begin position="1507"/>
        <end position="1517"/>
    </location>
</feature>
<dbReference type="Pfam" id="PF00536">
    <property type="entry name" value="SAM_1"/>
    <property type="match status" value="1"/>
</dbReference>
<dbReference type="PROSITE" id="PS50105">
    <property type="entry name" value="SAM_DOMAIN"/>
    <property type="match status" value="1"/>
</dbReference>
<dbReference type="InterPro" id="IPR050548">
    <property type="entry name" value="PcG_chromatin_remod_factors"/>
</dbReference>
<feature type="compositionally biased region" description="Basic and acidic residues" evidence="11">
    <location>
        <begin position="1482"/>
        <end position="1499"/>
    </location>
</feature>
<feature type="region of interest" description="Disordered" evidence="11">
    <location>
        <begin position="407"/>
        <end position="502"/>
    </location>
</feature>
<keyword evidence="6" id="KW-0156">Chromatin regulator</keyword>
<keyword evidence="3" id="KW-0677">Repeat</keyword>
<dbReference type="Proteomes" id="UP000075884">
    <property type="component" value="Unassembled WGS sequence"/>
</dbReference>
<accession>A0A182N7F3</accession>
<dbReference type="InterPro" id="IPR004092">
    <property type="entry name" value="Mbt"/>
</dbReference>
<proteinExistence type="predicted"/>
<evidence type="ECO:0000256" key="8">
    <source>
        <dbReference type="ARBA" id="ARBA00023163"/>
    </source>
</evidence>
<dbReference type="SUPFAM" id="SSF47769">
    <property type="entry name" value="SAM/Pointed domain"/>
    <property type="match status" value="1"/>
</dbReference>
<dbReference type="PROSITE" id="PS51079">
    <property type="entry name" value="MBT"/>
    <property type="match status" value="3"/>
</dbReference>
<keyword evidence="2" id="KW-0479">Metal-binding</keyword>
<feature type="compositionally biased region" description="Basic residues" evidence="11">
    <location>
        <begin position="906"/>
        <end position="919"/>
    </location>
</feature>
<dbReference type="PANTHER" id="PTHR12247:SF131">
    <property type="entry name" value="LD05287P"/>
    <property type="match status" value="1"/>
</dbReference>
<feature type="compositionally biased region" description="Low complexity" evidence="11">
    <location>
        <begin position="922"/>
        <end position="938"/>
    </location>
</feature>
<dbReference type="GO" id="GO:0006325">
    <property type="term" value="P:chromatin organization"/>
    <property type="evidence" value="ECO:0007669"/>
    <property type="project" value="UniProtKB-KW"/>
</dbReference>
<evidence type="ECO:0000256" key="5">
    <source>
        <dbReference type="ARBA" id="ARBA00022833"/>
    </source>
</evidence>
<dbReference type="PANTHER" id="PTHR12247">
    <property type="entry name" value="POLYCOMB GROUP PROTEIN"/>
    <property type="match status" value="1"/>
</dbReference>
<dbReference type="InterPro" id="IPR013761">
    <property type="entry name" value="SAM/pointed_sf"/>
</dbReference>
<dbReference type="GO" id="GO:0005634">
    <property type="term" value="C:nucleus"/>
    <property type="evidence" value="ECO:0007669"/>
    <property type="project" value="UniProtKB-SubCell"/>
</dbReference>
<dbReference type="GO" id="GO:0003682">
    <property type="term" value="F:chromatin binding"/>
    <property type="evidence" value="ECO:0007669"/>
    <property type="project" value="TreeGrafter"/>
</dbReference>
<feature type="region of interest" description="Disordered" evidence="11">
    <location>
        <begin position="354"/>
        <end position="376"/>
    </location>
</feature>
<dbReference type="PROSITE" id="PS51802">
    <property type="entry name" value="ZF_CCHHC"/>
    <property type="match status" value="1"/>
</dbReference>
<feature type="region of interest" description="Disordered" evidence="11">
    <location>
        <begin position="631"/>
        <end position="729"/>
    </location>
</feature>
<dbReference type="SMART" id="SM00561">
    <property type="entry name" value="MBT"/>
    <property type="match status" value="3"/>
</dbReference>
<dbReference type="GO" id="GO:0045892">
    <property type="term" value="P:negative regulation of DNA-templated transcription"/>
    <property type="evidence" value="ECO:0007669"/>
    <property type="project" value="TreeGrafter"/>
</dbReference>
<keyword evidence="9" id="KW-0539">Nucleus</keyword>
<evidence type="ECO:0000313" key="14">
    <source>
        <dbReference type="Proteomes" id="UP000075884"/>
    </source>
</evidence>
<feature type="compositionally biased region" description="Low complexity" evidence="11">
    <location>
        <begin position="1457"/>
        <end position="1481"/>
    </location>
</feature>
<dbReference type="EnsemblMetazoa" id="ADIR003577-RA">
    <property type="protein sequence ID" value="ADIR003577-PA"/>
    <property type="gene ID" value="ADIR003577"/>
</dbReference>
<dbReference type="CDD" id="cd20101">
    <property type="entry name" value="MBT_L3MBTL1-like_rpt1"/>
    <property type="match status" value="1"/>
</dbReference>
<dbReference type="CDD" id="cd20103">
    <property type="entry name" value="MBT_L3MBTL1-like_rpt3"/>
    <property type="match status" value="1"/>
</dbReference>
<keyword evidence="7" id="KW-0805">Transcription regulation</keyword>
<evidence type="ECO:0000259" key="12">
    <source>
        <dbReference type="PROSITE" id="PS50105"/>
    </source>
</evidence>
<evidence type="ECO:0000256" key="4">
    <source>
        <dbReference type="ARBA" id="ARBA00022771"/>
    </source>
</evidence>
<dbReference type="CDD" id="cd20102">
    <property type="entry name" value="MBT_L3MBTL1-like_rpt2"/>
    <property type="match status" value="1"/>
</dbReference>
<dbReference type="Pfam" id="PF02820">
    <property type="entry name" value="MBT"/>
    <property type="match status" value="3"/>
</dbReference>
<protein>
    <recommendedName>
        <fullName evidence="12">SAM domain-containing protein</fullName>
    </recommendedName>
</protein>
<dbReference type="GO" id="GO:0008270">
    <property type="term" value="F:zinc ion binding"/>
    <property type="evidence" value="ECO:0007669"/>
    <property type="project" value="UniProtKB-KW"/>
</dbReference>
<dbReference type="Gene3D" id="2.30.30.140">
    <property type="match status" value="3"/>
</dbReference>
<evidence type="ECO:0000313" key="13">
    <source>
        <dbReference type="EnsemblMetazoa" id="ADIR003577-PA"/>
    </source>
</evidence>
<keyword evidence="5" id="KW-0862">Zinc</keyword>
<feature type="compositionally biased region" description="Acidic residues" evidence="11">
    <location>
        <begin position="887"/>
        <end position="896"/>
    </location>
</feature>
<dbReference type="GO" id="GO:0042393">
    <property type="term" value="F:histone binding"/>
    <property type="evidence" value="ECO:0007669"/>
    <property type="project" value="TreeGrafter"/>
</dbReference>
<evidence type="ECO:0000256" key="1">
    <source>
        <dbReference type="ARBA" id="ARBA00004123"/>
    </source>
</evidence>
<name>A0A182N7F3_9DIPT</name>
<keyword evidence="14" id="KW-1185">Reference proteome</keyword>
<sequence>MIGSGITVHPIGNVNTMSYQPTKIAPQMTTVSQTAAGSNASVVLPTGTTGTICDLRRVAATAATAAAAPVPPAPSTGMKVYRAIAPKPSTVTIAPTTIPPTMMLGATTNNPMVALCPTVSMTSLTGLSSSANPAGNIPIAGSLIVQPIVTTQQHQQHQQPSLYAASSGQLHNLVLPLGTTIKVTPTMPDQYIQHSVPMVLAKQQQQPPQQQQLQQQQLQPQQHQIHNISLTPQPAAQAAGNKVLLTATTTTVRPTITARRSSVVGTHLPPLYVPPNKAGVITPTIIKSPVSVTAPATSTPIAAPKVVVDASRIVSAAGGPIHAASLDGRPMSVGGVIKPNPAVCDQQALPIPKLTPFTAPKLPQQQQQQQQHSVQLPTKIPIQQRRFIPMPTNVPVCVVQHGKVTVLPQEQEQPPPREEDPSSDADGSLVMDLEESNTQEESEEKKSQDDPEPAVVMEAQGSPKRPSSGTLSAGTNISPRLQKRSASEHQRPVSDTVNPTPPVVRRAIPMRRRFSEYPTVRPPLAGVTIPFTDEHYYIPLGGAKHVVHRNEPAEAPSVALQANSNMSLLCTEKLETVKVVEQQESNSSRPSVVKLAKPPTFDHFMDSLKSELEKDLKPVVAEGETACKKPRLLVKEERADANEAPVADSVGGTPRSTSTSSDSNMAVGKFGARRSGGSGQSEQSARKQKAAGGAGARKNASARSPQVGAASLVTPSESSASLQDDGSTVCDTSTVADLLRWYDGIGFLAEGQLHFEFNKFGMVQPLTVDQYERHCVTDVYRNMQLPIEQRSAAVRKTYKQKRPTADDGNDGQSYRCGSCYGQGTAAEFVTPDHCSIQCVKASRNQTLLKYIHNSTHALQNGASQLLGMKATQSKSAKGGPKTKANEQEEEKPDDGETQQLAMVTTSKKRAAVKRQRKMAPKSSTATTTTTSDDDSMSSLSLNSSTFLKRQQFQAFLPSSLDADSSATVTETADGAAGEEPSFSWPPYLKQLNVEAAPAHLFGRQPYPAAANTFRVGMKLEAIDPENCSLFCVCTVAEVRGYRMRLHFDGYPCEYDFWVNADSCDIFPPGWCQKTSRALQPPASYVGAGSDRPFHWRRYLQESRAPVPESEWFTHLEIKHYMEMCKYNRFEVGMALEADDLKKSGKVCVASVADKFADRILVHFDGWDERYDYWVSIFSNYIHPVNWHKENNDKITAPPDWNKPFDWAKYLRYRSRAENRTIVQAGKSLFRTRPPIAFKPGQRLEVVDRKQKKLVRPATVVAIDGYELKLCFDGWPRSFAFWIEDDSPDLHPVNWCERTKHPLEPPPSHQLESGTYDGKCELKFCLSRGNTKAPNKKFHDRSMDCPYRRSNWLSEDRKPLRISHDQVEKQIAVDILDEFSEDKKLSTSNSVQYIAKSILMEVSARNPASASSTLTPKLGKGTLSSLRRASIAGTVPPPMESSEAVKRIKREAADEPRATTTSCGSSSITTATSSSSSSATAATRDDPPKDRIVRLTKESEPAGGGAASPPPPPPPPPAVRESIRIALPVLDEYGPQLLHSYETWRQHSRYLDECTERSGLLRKNPLHWTTDEMARYIEQLPRCGEYANRIRHEEITGRSFLSFTQADLINYLGVKIGPAVKIYNRIIRLRQLVTTKFIQL</sequence>
<dbReference type="SUPFAM" id="SSF63748">
    <property type="entry name" value="Tudor/PWWP/MBT"/>
    <property type="match status" value="3"/>
</dbReference>
<evidence type="ECO:0000256" key="3">
    <source>
        <dbReference type="ARBA" id="ARBA00022737"/>
    </source>
</evidence>
<evidence type="ECO:0000256" key="9">
    <source>
        <dbReference type="ARBA" id="ARBA00023242"/>
    </source>
</evidence>
<evidence type="ECO:0000256" key="2">
    <source>
        <dbReference type="ARBA" id="ARBA00022723"/>
    </source>
</evidence>
<evidence type="ECO:0000256" key="6">
    <source>
        <dbReference type="ARBA" id="ARBA00022853"/>
    </source>
</evidence>
<evidence type="ECO:0000256" key="11">
    <source>
        <dbReference type="SAM" id="MobiDB-lite"/>
    </source>
</evidence>
<keyword evidence="8" id="KW-0804">Transcription</keyword>
<dbReference type="VEuPathDB" id="VectorBase:ADIR003577"/>
<feature type="compositionally biased region" description="Acidic residues" evidence="11">
    <location>
        <begin position="432"/>
        <end position="442"/>
    </location>
</feature>
<evidence type="ECO:0000256" key="7">
    <source>
        <dbReference type="ARBA" id="ARBA00023015"/>
    </source>
</evidence>
<reference evidence="13" key="2">
    <citation type="submission" date="2020-05" db="UniProtKB">
        <authorList>
            <consortium name="EnsemblMetazoa"/>
        </authorList>
    </citation>
    <scope>IDENTIFICATION</scope>
    <source>
        <strain evidence="13">WRAIR2</strain>
    </source>
</reference>
<feature type="compositionally biased region" description="Polar residues" evidence="11">
    <location>
        <begin position="713"/>
        <end position="729"/>
    </location>
</feature>
<feature type="repeat" description="MBT" evidence="10">
    <location>
        <begin position="982"/>
        <end position="1081"/>
    </location>
</feature>
<dbReference type="InterPro" id="IPR001660">
    <property type="entry name" value="SAM"/>
</dbReference>
<dbReference type="Gene3D" id="1.10.150.50">
    <property type="entry name" value="Transcription Factor, Ets-1"/>
    <property type="match status" value="1"/>
</dbReference>
<reference evidence="14" key="1">
    <citation type="submission" date="2013-03" db="EMBL/GenBank/DDBJ databases">
        <title>The Genome Sequence of Anopheles dirus WRAIR2.</title>
        <authorList>
            <consortium name="The Broad Institute Genomics Platform"/>
            <person name="Neafsey D.E."/>
            <person name="Walton C."/>
            <person name="Walker B."/>
            <person name="Young S.K."/>
            <person name="Zeng Q."/>
            <person name="Gargeya S."/>
            <person name="Fitzgerald M."/>
            <person name="Haas B."/>
            <person name="Abouelleil A."/>
            <person name="Allen A.W."/>
            <person name="Alvarado L."/>
            <person name="Arachchi H.M."/>
            <person name="Berlin A.M."/>
            <person name="Chapman S.B."/>
            <person name="Gainer-Dewar J."/>
            <person name="Goldberg J."/>
            <person name="Griggs A."/>
            <person name="Gujja S."/>
            <person name="Hansen M."/>
            <person name="Howarth C."/>
            <person name="Imamovic A."/>
            <person name="Ireland A."/>
            <person name="Larimer J."/>
            <person name="McCowan C."/>
            <person name="Murphy C."/>
            <person name="Pearson M."/>
            <person name="Poon T.W."/>
            <person name="Priest M."/>
            <person name="Roberts A."/>
            <person name="Saif S."/>
            <person name="Shea T."/>
            <person name="Sisk P."/>
            <person name="Sykes S."/>
            <person name="Wortman J."/>
            <person name="Nusbaum C."/>
            <person name="Birren B."/>
        </authorList>
    </citation>
    <scope>NUCLEOTIDE SEQUENCE [LARGE SCALE GENOMIC DNA]</scope>
    <source>
        <strain evidence="14">WRAIR2</strain>
    </source>
</reference>
<feature type="compositionally biased region" description="Polar residues" evidence="11">
    <location>
        <begin position="654"/>
        <end position="664"/>
    </location>
</feature>
<feature type="repeat" description="MBT" evidence="10">
    <location>
        <begin position="1204"/>
        <end position="1305"/>
    </location>
</feature>
<feature type="region of interest" description="Disordered" evidence="11">
    <location>
        <begin position="1450"/>
        <end position="1519"/>
    </location>
</feature>
<keyword evidence="4" id="KW-0863">Zinc-finger</keyword>
<dbReference type="STRING" id="7168.A0A182N7F3"/>
<feature type="region of interest" description="Disordered" evidence="11">
    <location>
        <begin position="870"/>
        <end position="938"/>
    </location>
</feature>
<organism evidence="13 14">
    <name type="scientific">Anopheles dirus</name>
    <dbReference type="NCBI Taxonomy" id="7168"/>
    <lineage>
        <taxon>Eukaryota</taxon>
        <taxon>Metazoa</taxon>
        <taxon>Ecdysozoa</taxon>
        <taxon>Arthropoda</taxon>
        <taxon>Hexapoda</taxon>
        <taxon>Insecta</taxon>
        <taxon>Pterygota</taxon>
        <taxon>Neoptera</taxon>
        <taxon>Endopterygota</taxon>
        <taxon>Diptera</taxon>
        <taxon>Nematocera</taxon>
        <taxon>Culicoidea</taxon>
        <taxon>Culicidae</taxon>
        <taxon>Anophelinae</taxon>
        <taxon>Anopheles</taxon>
    </lineage>
</organism>
<evidence type="ECO:0000256" key="10">
    <source>
        <dbReference type="PROSITE-ProRule" id="PRU00459"/>
    </source>
</evidence>
<dbReference type="InterPro" id="IPR002515">
    <property type="entry name" value="Znf_C2H2C"/>
</dbReference>
<comment type="subcellular location">
    <subcellularLocation>
        <location evidence="1">Nucleus</location>
    </subcellularLocation>
</comment>
<feature type="compositionally biased region" description="Polar residues" evidence="11">
    <location>
        <begin position="465"/>
        <end position="479"/>
    </location>
</feature>
<feature type="domain" description="SAM" evidence="12">
    <location>
        <begin position="1567"/>
        <end position="1631"/>
    </location>
</feature>
<feature type="repeat" description="MBT" evidence="10">
    <location>
        <begin position="1093"/>
        <end position="1197"/>
    </location>
</feature>